<reference evidence="3" key="2">
    <citation type="submission" date="2023-04" db="EMBL/GenBank/DDBJ databases">
        <authorList>
            <person name="Bruccoleri R.E."/>
            <person name="Oakeley E.J."/>
            <person name="Faust A.-M."/>
            <person name="Dessus-Babus S."/>
            <person name="Altorfer M."/>
            <person name="Burckhardt D."/>
            <person name="Oertli M."/>
            <person name="Naumann U."/>
            <person name="Petersen F."/>
            <person name="Wong J."/>
        </authorList>
    </citation>
    <scope>NUCLEOTIDE SEQUENCE</scope>
    <source>
        <strain evidence="3">GSM-AAB239-AS_SAM_17_03QT</strain>
        <tissue evidence="3">Leaf</tissue>
    </source>
</reference>
<dbReference type="PANTHER" id="PTHR46259:SF1">
    <property type="entry name" value="ZINC FINGER CCHC-TYPE AND RNA-BINDING MOTIF-CONTAINING PROTEIN 1"/>
    <property type="match status" value="1"/>
</dbReference>
<dbReference type="GO" id="GO:0000398">
    <property type="term" value="P:mRNA splicing, via spliceosome"/>
    <property type="evidence" value="ECO:0007669"/>
    <property type="project" value="InterPro"/>
</dbReference>
<dbReference type="SMART" id="SM00360">
    <property type="entry name" value="RRM"/>
    <property type="match status" value="1"/>
</dbReference>
<dbReference type="Gene3D" id="3.30.70.330">
    <property type="match status" value="1"/>
</dbReference>
<dbReference type="GO" id="GO:0005689">
    <property type="term" value="C:U12-type spliceosomal complex"/>
    <property type="evidence" value="ECO:0007669"/>
    <property type="project" value="InterPro"/>
</dbReference>
<evidence type="ECO:0000313" key="3">
    <source>
        <dbReference type="EMBL" id="KAJ6803449.1"/>
    </source>
</evidence>
<gene>
    <name evidence="3" type="ORF">M6B38_188175</name>
</gene>
<feature type="domain" description="RRM" evidence="2">
    <location>
        <begin position="50"/>
        <end position="132"/>
    </location>
</feature>
<proteinExistence type="predicted"/>
<dbReference type="InterPro" id="IPR035979">
    <property type="entry name" value="RBD_domain_sf"/>
</dbReference>
<dbReference type="InterPro" id="IPR012677">
    <property type="entry name" value="Nucleotide-bd_a/b_plait_sf"/>
</dbReference>
<sequence length="205" mass="23875">MARRRREASASDDDDEIFRYPPLLLHLRRRHIHPHRRRRRLHPRRIRRSRPVQIDGLCLQHRLLPHQLRPPHHLLHFGKIARVTILKDRHSRRSKGVAFVLFVSRQDAAAAVESMDRKVLNGRTLSVSIAADNGRATEFIKKRVYKDKSRCYECGEGGTCRTSARRTCWGRGSGRWRRKKGEGELSAAVEAEGRMWMVVRGGKRV</sequence>
<dbReference type="PANTHER" id="PTHR46259">
    <property type="entry name" value="ZINC FINGER CCHC-TYPE AND RNA-BINDING MOTIF-CONTAINING PROTEIN 1"/>
    <property type="match status" value="1"/>
</dbReference>
<keyword evidence="1" id="KW-0694">RNA-binding</keyword>
<evidence type="ECO:0000259" key="2">
    <source>
        <dbReference type="PROSITE" id="PS50102"/>
    </source>
</evidence>
<name>A0AAX6EHR8_IRIPA</name>
<dbReference type="AlphaFoldDB" id="A0AAX6EHR8"/>
<dbReference type="PROSITE" id="PS50102">
    <property type="entry name" value="RRM"/>
    <property type="match status" value="1"/>
</dbReference>
<accession>A0AAX6EHR8</accession>
<evidence type="ECO:0000256" key="1">
    <source>
        <dbReference type="PROSITE-ProRule" id="PRU00176"/>
    </source>
</evidence>
<dbReference type="SUPFAM" id="SSF54928">
    <property type="entry name" value="RNA-binding domain, RBD"/>
    <property type="match status" value="1"/>
</dbReference>
<dbReference type="Pfam" id="PF00076">
    <property type="entry name" value="RRM_1"/>
    <property type="match status" value="1"/>
</dbReference>
<dbReference type="GO" id="GO:0003723">
    <property type="term" value="F:RNA binding"/>
    <property type="evidence" value="ECO:0007669"/>
    <property type="project" value="UniProtKB-UniRule"/>
</dbReference>
<reference evidence="3" key="1">
    <citation type="journal article" date="2023" name="GigaByte">
        <title>Genome assembly of the bearded iris, Iris pallida Lam.</title>
        <authorList>
            <person name="Bruccoleri R.E."/>
            <person name="Oakeley E.J."/>
            <person name="Faust A.M.E."/>
            <person name="Altorfer M."/>
            <person name="Dessus-Babus S."/>
            <person name="Burckhardt D."/>
            <person name="Oertli M."/>
            <person name="Naumann U."/>
            <person name="Petersen F."/>
            <person name="Wong J."/>
        </authorList>
    </citation>
    <scope>NUCLEOTIDE SEQUENCE</scope>
    <source>
        <strain evidence="3">GSM-AAB239-AS_SAM_17_03QT</strain>
    </source>
</reference>
<organism evidence="3 4">
    <name type="scientific">Iris pallida</name>
    <name type="common">Sweet iris</name>
    <dbReference type="NCBI Taxonomy" id="29817"/>
    <lineage>
        <taxon>Eukaryota</taxon>
        <taxon>Viridiplantae</taxon>
        <taxon>Streptophyta</taxon>
        <taxon>Embryophyta</taxon>
        <taxon>Tracheophyta</taxon>
        <taxon>Spermatophyta</taxon>
        <taxon>Magnoliopsida</taxon>
        <taxon>Liliopsida</taxon>
        <taxon>Asparagales</taxon>
        <taxon>Iridaceae</taxon>
        <taxon>Iridoideae</taxon>
        <taxon>Irideae</taxon>
        <taxon>Iris</taxon>
    </lineage>
</organism>
<keyword evidence="4" id="KW-1185">Reference proteome</keyword>
<evidence type="ECO:0000313" key="4">
    <source>
        <dbReference type="Proteomes" id="UP001140949"/>
    </source>
</evidence>
<dbReference type="Proteomes" id="UP001140949">
    <property type="component" value="Unassembled WGS sequence"/>
</dbReference>
<dbReference type="EMBL" id="JANAVB010036420">
    <property type="protein sequence ID" value="KAJ6803449.1"/>
    <property type="molecule type" value="Genomic_DNA"/>
</dbReference>
<dbReference type="InterPro" id="IPR000504">
    <property type="entry name" value="RRM_dom"/>
</dbReference>
<comment type="caution">
    <text evidence="3">The sequence shown here is derived from an EMBL/GenBank/DDBJ whole genome shotgun (WGS) entry which is preliminary data.</text>
</comment>
<dbReference type="InterPro" id="IPR044598">
    <property type="entry name" value="ZCRB1"/>
</dbReference>
<protein>
    <submittedName>
        <fullName evidence="3">RNA binding protein</fullName>
    </submittedName>
</protein>